<dbReference type="InterPro" id="IPR007527">
    <property type="entry name" value="Znf_SWIM"/>
</dbReference>
<keyword evidence="5 10" id="KW-0862">Zinc</keyword>
<evidence type="ECO:0000259" key="13">
    <source>
        <dbReference type="PROSITE" id="PS50966"/>
    </source>
</evidence>
<keyword evidence="4 9" id="KW-0863">Zinc-finger</keyword>
<feature type="compositionally biased region" description="Basic and acidic residues" evidence="11">
    <location>
        <begin position="25"/>
        <end position="71"/>
    </location>
</feature>
<gene>
    <name evidence="14" type="ORF">F0562_015854</name>
</gene>
<evidence type="ECO:0000256" key="8">
    <source>
        <dbReference type="ARBA" id="ARBA00023163"/>
    </source>
</evidence>
<evidence type="ECO:0000313" key="15">
    <source>
        <dbReference type="Proteomes" id="UP000325577"/>
    </source>
</evidence>
<keyword evidence="8" id="KW-0804">Transcription</keyword>
<dbReference type="InterPro" id="IPR006564">
    <property type="entry name" value="Znf_PMZ"/>
</dbReference>
<evidence type="ECO:0000256" key="6">
    <source>
        <dbReference type="ARBA" id="ARBA00023015"/>
    </source>
</evidence>
<dbReference type="SMART" id="SM00401">
    <property type="entry name" value="ZnF_GATA"/>
    <property type="match status" value="1"/>
</dbReference>
<keyword evidence="7" id="KW-0238">DNA-binding</keyword>
<evidence type="ECO:0000256" key="5">
    <source>
        <dbReference type="ARBA" id="ARBA00022833"/>
    </source>
</evidence>
<feature type="region of interest" description="Disordered" evidence="11">
    <location>
        <begin position="1"/>
        <end position="139"/>
    </location>
</feature>
<dbReference type="EMBL" id="CM018050">
    <property type="protein sequence ID" value="KAA8518263.1"/>
    <property type="molecule type" value="Genomic_DNA"/>
</dbReference>
<dbReference type="Pfam" id="PF03101">
    <property type="entry name" value="FAR1"/>
    <property type="match status" value="1"/>
</dbReference>
<dbReference type="GO" id="GO:0043565">
    <property type="term" value="F:sequence-specific DNA binding"/>
    <property type="evidence" value="ECO:0007669"/>
    <property type="project" value="InterPro"/>
</dbReference>
<comment type="function">
    <text evidence="10">Putative transcription activator involved in regulating light control of development.</text>
</comment>
<keyword evidence="15" id="KW-1185">Reference proteome</keyword>
<comment type="similarity">
    <text evidence="1 10">Belongs to the FHY3/FAR1 family.</text>
</comment>
<reference evidence="14 15" key="1">
    <citation type="submission" date="2019-09" db="EMBL/GenBank/DDBJ databases">
        <title>A chromosome-level genome assembly of the Chinese tupelo Nyssa sinensis.</title>
        <authorList>
            <person name="Yang X."/>
            <person name="Kang M."/>
            <person name="Yang Y."/>
            <person name="Xiong H."/>
            <person name="Wang M."/>
            <person name="Zhang Z."/>
            <person name="Wang Z."/>
            <person name="Wu H."/>
            <person name="Ma T."/>
            <person name="Liu J."/>
            <person name="Xi Z."/>
        </authorList>
    </citation>
    <scope>NUCLEOTIDE SEQUENCE [LARGE SCALE GENOMIC DNA]</scope>
    <source>
        <strain evidence="14">J267</strain>
        <tissue evidence="14">Leaf</tissue>
    </source>
</reference>
<dbReference type="Pfam" id="PF03760">
    <property type="entry name" value="LEA_1"/>
    <property type="match status" value="1"/>
</dbReference>
<dbReference type="GO" id="GO:0009793">
    <property type="term" value="P:embryo development ending in seed dormancy"/>
    <property type="evidence" value="ECO:0007669"/>
    <property type="project" value="InterPro"/>
</dbReference>
<organism evidence="14 15">
    <name type="scientific">Nyssa sinensis</name>
    <dbReference type="NCBI Taxonomy" id="561372"/>
    <lineage>
        <taxon>Eukaryota</taxon>
        <taxon>Viridiplantae</taxon>
        <taxon>Streptophyta</taxon>
        <taxon>Embryophyta</taxon>
        <taxon>Tracheophyta</taxon>
        <taxon>Spermatophyta</taxon>
        <taxon>Magnoliopsida</taxon>
        <taxon>eudicotyledons</taxon>
        <taxon>Gunneridae</taxon>
        <taxon>Pentapetalae</taxon>
        <taxon>asterids</taxon>
        <taxon>Cornales</taxon>
        <taxon>Nyssaceae</taxon>
        <taxon>Nyssa</taxon>
    </lineage>
</organism>
<proteinExistence type="inferred from homology"/>
<evidence type="ECO:0000256" key="11">
    <source>
        <dbReference type="SAM" id="MobiDB-lite"/>
    </source>
</evidence>
<evidence type="ECO:0000256" key="7">
    <source>
        <dbReference type="ARBA" id="ARBA00023125"/>
    </source>
</evidence>
<comment type="subcellular location">
    <subcellularLocation>
        <location evidence="10">Nucleus</location>
    </subcellularLocation>
</comment>
<evidence type="ECO:0000256" key="1">
    <source>
        <dbReference type="ARBA" id="ARBA00005889"/>
    </source>
</evidence>
<dbReference type="InterPro" id="IPR004330">
    <property type="entry name" value="FAR1_DNA_bnd_dom"/>
</dbReference>
<dbReference type="SUPFAM" id="SSF57716">
    <property type="entry name" value="Glucocorticoid receptor-like (DNA-binding domain)"/>
    <property type="match status" value="1"/>
</dbReference>
<dbReference type="PROSITE" id="PS50966">
    <property type="entry name" value="ZF_SWIM"/>
    <property type="match status" value="1"/>
</dbReference>
<dbReference type="Gene3D" id="3.30.50.10">
    <property type="entry name" value="Erythroid Transcription Factor GATA-1, subunit A"/>
    <property type="match status" value="1"/>
</dbReference>
<comment type="similarity">
    <text evidence="2">Belongs to the LEA type 1 family.</text>
</comment>
<dbReference type="AlphaFoldDB" id="A0A5J4ZHS6"/>
<dbReference type="InterPro" id="IPR013088">
    <property type="entry name" value="Znf_NHR/GATA"/>
</dbReference>
<evidence type="ECO:0000256" key="9">
    <source>
        <dbReference type="PROSITE-ProRule" id="PRU00094"/>
    </source>
</evidence>
<accession>A0A5J4ZHS6</accession>
<evidence type="ECO:0000256" key="2">
    <source>
        <dbReference type="ARBA" id="ARBA00010975"/>
    </source>
</evidence>
<dbReference type="PANTHER" id="PTHR31669:SF279">
    <property type="entry name" value="PROTEIN FAR1-RELATED SEQUENCE"/>
    <property type="match status" value="1"/>
</dbReference>
<dbReference type="PANTHER" id="PTHR31669">
    <property type="entry name" value="PROTEIN FAR1-RELATED SEQUENCE 10-RELATED"/>
    <property type="match status" value="1"/>
</dbReference>
<feature type="domain" description="SWIM-type" evidence="13">
    <location>
        <begin position="686"/>
        <end position="722"/>
    </location>
</feature>
<evidence type="ECO:0000256" key="4">
    <source>
        <dbReference type="ARBA" id="ARBA00022771"/>
    </source>
</evidence>
<dbReference type="InterPro" id="IPR000679">
    <property type="entry name" value="Znf_GATA"/>
</dbReference>
<sequence length="945" mass="106399">MQAGKNTAASVKETAANTATSAKAGMDKTKATMQEKAEKMSTRDPLQKEMATQKKEEKIDQAELNKQEARAHNAASRQAVSAGGTHTYSTTGATGHPSAMTGPGAGQPTAQVTESVVGSQPTGTGRTTAAHDTHVGGGTNTGYGTGGAYTLQVPRTLVDPVLLFSLISQALKVYGCDYLEEELDLDMEPEVGMEFELEDQAYEFFCRYARLKGFVVQKNHLSESNVNDDVVCWRFTCSKEGFQQQDKRDTNGKKHQNETRSCCLVQMTISRQPNGKYIVTQFEANQNHADETPKGACSLSTQRNSPVAQADGELENTYAGQQKYGHEFVGGQVEGQGSYDCKSYLHSRRMREMNKVEANCLLDYLRRKQSEDPSFFYAVQLDINNCLTNIFWANSQMMVDYGHFGDVVCFDTTYKTSKDCRPFAPFVGVNHHMQTVFFGAALLFDETSESFEWLFRTFIAAMSGQKPKSVLTDQDATIIKAVDLVLPETCHRICVWHIYQNALIHLSHAFTALGSFAKDFTSCIYDREDEEDFIRAWKEMLGKYNLRQNEWLKKIFRERERWATCGRHMFYADMKSKQLSDSFNRNFKDYKKFSIGMSQFLEHFERAVADQHWKELEASYDIFEQLPSLMGNVILLKHARDVYTPKVFEVFQKEYEKCLNLIINQCNTSASSFVYKVSMYGQSTEYTVTFNSSNDTVVCNCMKFEFAGVLCSHALKVLDQRNIKVVPTQYILKRWTKEARVGSVSDNPERIIQEDPLLITANLFKTLCCKAAGIATVAAESEEAYRHVKRRFDDIMQGLEKIPKIKLYKDTQPADNSGLVDGREELSVRDESDSAGGSSMAICNFNISSNFACSPDFLMPHNNVTLNNTPERSSGPETIPVEKMCTACKSTVSSTWRYGPKGPRTLCNACGLRYKKEHMKLWETALPLSKPSCASRKRRKSSTKK</sequence>
<evidence type="ECO:0000259" key="12">
    <source>
        <dbReference type="PROSITE" id="PS50114"/>
    </source>
</evidence>
<dbReference type="Proteomes" id="UP000325577">
    <property type="component" value="Linkage Group LG7"/>
</dbReference>
<dbReference type="PROSITE" id="PS50114">
    <property type="entry name" value="GATA_ZN_FINGER_2"/>
    <property type="match status" value="1"/>
</dbReference>
<feature type="compositionally biased region" description="Polar residues" evidence="11">
    <location>
        <begin position="1"/>
        <end position="21"/>
    </location>
</feature>
<dbReference type="Pfam" id="PF10551">
    <property type="entry name" value="MULE"/>
    <property type="match status" value="1"/>
</dbReference>
<name>A0A5J4ZHS6_9ASTE</name>
<dbReference type="InterPro" id="IPR018289">
    <property type="entry name" value="MULE_transposase_dom"/>
</dbReference>
<feature type="domain" description="GATA-type" evidence="12">
    <location>
        <begin position="885"/>
        <end position="915"/>
    </location>
</feature>
<keyword evidence="10" id="KW-0539">Nucleus</keyword>
<dbReference type="GO" id="GO:0008270">
    <property type="term" value="F:zinc ion binding"/>
    <property type="evidence" value="ECO:0007669"/>
    <property type="project" value="UniProtKB-UniRule"/>
</dbReference>
<dbReference type="GO" id="GO:0006355">
    <property type="term" value="P:regulation of DNA-templated transcription"/>
    <property type="evidence" value="ECO:0007669"/>
    <property type="project" value="UniProtKB-UniRule"/>
</dbReference>
<dbReference type="InterPro" id="IPR005513">
    <property type="entry name" value="LEA_1"/>
</dbReference>
<evidence type="ECO:0000256" key="3">
    <source>
        <dbReference type="ARBA" id="ARBA00022723"/>
    </source>
</evidence>
<dbReference type="InterPro" id="IPR031052">
    <property type="entry name" value="FHY3/FAR1"/>
</dbReference>
<feature type="compositionally biased region" description="Polar residues" evidence="11">
    <location>
        <begin position="75"/>
        <end position="93"/>
    </location>
</feature>
<evidence type="ECO:0000313" key="14">
    <source>
        <dbReference type="EMBL" id="KAA8518263.1"/>
    </source>
</evidence>
<feature type="compositionally biased region" description="Polar residues" evidence="11">
    <location>
        <begin position="108"/>
        <end position="127"/>
    </location>
</feature>
<evidence type="ECO:0000256" key="10">
    <source>
        <dbReference type="RuleBase" id="RU367018"/>
    </source>
</evidence>
<dbReference type="CDD" id="cd00202">
    <property type="entry name" value="ZnF_GATA"/>
    <property type="match status" value="1"/>
</dbReference>
<dbReference type="SMART" id="SM00575">
    <property type="entry name" value="ZnF_PMZ"/>
    <property type="match status" value="1"/>
</dbReference>
<dbReference type="Pfam" id="PF00320">
    <property type="entry name" value="GATA"/>
    <property type="match status" value="1"/>
</dbReference>
<dbReference type="OrthoDB" id="2402896at2759"/>
<dbReference type="GO" id="GO:0005634">
    <property type="term" value="C:nucleus"/>
    <property type="evidence" value="ECO:0007669"/>
    <property type="project" value="UniProtKB-SubCell"/>
</dbReference>
<keyword evidence="6" id="KW-0805">Transcription regulation</keyword>
<keyword evidence="3 10" id="KW-0479">Metal-binding</keyword>
<protein>
    <recommendedName>
        <fullName evidence="10">Protein FAR1-RELATED SEQUENCE</fullName>
    </recommendedName>
</protein>